<gene>
    <name evidence="10" type="ORF">DCAF_LOCUS20453</name>
</gene>
<dbReference type="InterPro" id="IPR026961">
    <property type="entry name" value="PGG_dom"/>
</dbReference>
<dbReference type="PANTHER" id="PTHR24186">
    <property type="entry name" value="PROTEIN PHOSPHATASE 1 REGULATORY SUBUNIT"/>
    <property type="match status" value="1"/>
</dbReference>
<evidence type="ECO:0000259" key="9">
    <source>
        <dbReference type="Pfam" id="PF13962"/>
    </source>
</evidence>
<name>A0AAV1SB72_9ROSI</name>
<feature type="domain" description="PGG" evidence="9">
    <location>
        <begin position="194"/>
        <end position="289"/>
    </location>
</feature>
<keyword evidence="6 8" id="KW-0472">Membrane</keyword>
<feature type="transmembrane region" description="Helical" evidence="8">
    <location>
        <begin position="272"/>
        <end position="291"/>
    </location>
</feature>
<evidence type="ECO:0000313" key="11">
    <source>
        <dbReference type="Proteomes" id="UP001314170"/>
    </source>
</evidence>
<keyword evidence="2 8" id="KW-0812">Transmembrane</keyword>
<evidence type="ECO:0000256" key="1">
    <source>
        <dbReference type="ARBA" id="ARBA00004141"/>
    </source>
</evidence>
<keyword evidence="5" id="KW-0040">ANK repeat</keyword>
<keyword evidence="4 8" id="KW-1133">Transmembrane helix</keyword>
<organism evidence="10 11">
    <name type="scientific">Dovyalis caffra</name>
    <dbReference type="NCBI Taxonomy" id="77055"/>
    <lineage>
        <taxon>Eukaryota</taxon>
        <taxon>Viridiplantae</taxon>
        <taxon>Streptophyta</taxon>
        <taxon>Embryophyta</taxon>
        <taxon>Tracheophyta</taxon>
        <taxon>Spermatophyta</taxon>
        <taxon>Magnoliopsida</taxon>
        <taxon>eudicotyledons</taxon>
        <taxon>Gunneridae</taxon>
        <taxon>Pentapetalae</taxon>
        <taxon>rosids</taxon>
        <taxon>fabids</taxon>
        <taxon>Malpighiales</taxon>
        <taxon>Salicaceae</taxon>
        <taxon>Flacourtieae</taxon>
        <taxon>Dovyalis</taxon>
    </lineage>
</organism>
<keyword evidence="11" id="KW-1185">Reference proteome</keyword>
<evidence type="ECO:0000256" key="6">
    <source>
        <dbReference type="ARBA" id="ARBA00023136"/>
    </source>
</evidence>
<dbReference type="GO" id="GO:0005886">
    <property type="term" value="C:plasma membrane"/>
    <property type="evidence" value="ECO:0007669"/>
    <property type="project" value="TreeGrafter"/>
</dbReference>
<evidence type="ECO:0000256" key="8">
    <source>
        <dbReference type="SAM" id="Phobius"/>
    </source>
</evidence>
<feature type="transmembrane region" description="Helical" evidence="8">
    <location>
        <begin position="240"/>
        <end position="260"/>
    </location>
</feature>
<dbReference type="AlphaFoldDB" id="A0AAV1SB72"/>
<feature type="domain" description="PGG" evidence="9">
    <location>
        <begin position="39"/>
        <end position="137"/>
    </location>
</feature>
<comment type="subcellular location">
    <subcellularLocation>
        <location evidence="1">Membrane</location>
        <topology evidence="1">Multi-pass membrane protein</topology>
    </subcellularLocation>
</comment>
<evidence type="ECO:0000313" key="10">
    <source>
        <dbReference type="EMBL" id="CAK7347765.1"/>
    </source>
</evidence>
<evidence type="ECO:0000256" key="4">
    <source>
        <dbReference type="ARBA" id="ARBA00022989"/>
    </source>
</evidence>
<dbReference type="PANTHER" id="PTHR24186:SF37">
    <property type="entry name" value="PGG DOMAIN-CONTAINING PROTEIN"/>
    <property type="match status" value="1"/>
</dbReference>
<feature type="transmembrane region" description="Helical" evidence="8">
    <location>
        <begin position="149"/>
        <end position="171"/>
    </location>
</feature>
<proteinExistence type="predicted"/>
<evidence type="ECO:0000256" key="5">
    <source>
        <dbReference type="ARBA" id="ARBA00023043"/>
    </source>
</evidence>
<reference evidence="10 11" key="1">
    <citation type="submission" date="2024-01" db="EMBL/GenBank/DDBJ databases">
        <authorList>
            <person name="Waweru B."/>
        </authorList>
    </citation>
    <scope>NUCLEOTIDE SEQUENCE [LARGE SCALE GENOMIC DNA]</scope>
</reference>
<keyword evidence="3" id="KW-0677">Repeat</keyword>
<feature type="transmembrane region" description="Helical" evidence="8">
    <location>
        <begin position="88"/>
        <end position="110"/>
    </location>
</feature>
<dbReference type="Proteomes" id="UP001314170">
    <property type="component" value="Unassembled WGS sequence"/>
</dbReference>
<comment type="caution">
    <text evidence="10">The sequence shown here is derived from an EMBL/GenBank/DDBJ whole genome shotgun (WGS) entry which is preliminary data.</text>
</comment>
<protein>
    <recommendedName>
        <fullName evidence="9">PGG domain-containing protein</fullName>
    </recommendedName>
</protein>
<dbReference type="EMBL" id="CAWUPB010001173">
    <property type="protein sequence ID" value="CAK7347765.1"/>
    <property type="molecule type" value="Genomic_DNA"/>
</dbReference>
<feature type="transmembrane region" description="Helical" evidence="8">
    <location>
        <begin position="198"/>
        <end position="216"/>
    </location>
</feature>
<feature type="transmembrane region" description="Helical" evidence="8">
    <location>
        <begin position="44"/>
        <end position="68"/>
    </location>
</feature>
<feature type="region of interest" description="Disordered" evidence="7">
    <location>
        <begin position="327"/>
        <end position="350"/>
    </location>
</feature>
<dbReference type="Pfam" id="PF13962">
    <property type="entry name" value="PGG"/>
    <property type="match status" value="2"/>
</dbReference>
<evidence type="ECO:0000256" key="2">
    <source>
        <dbReference type="ARBA" id="ARBA00022692"/>
    </source>
</evidence>
<accession>A0AAV1SB72</accession>
<feature type="transmembrane region" description="Helical" evidence="8">
    <location>
        <begin position="117"/>
        <end position="137"/>
    </location>
</feature>
<sequence length="350" mass="38993">MSKQPEENASSSSKESKFKAFFKDVITPRKPPCQEELNSDMRNVMLVGAALIATVTFQAGITPPGGVWQSDDILGHRAGHAVYSDQKIPFQIFLICNTIALTSSIFILLCLTFRYPYFLEVLIASISMMGTYSSGIYCITPYESVSFRLIFVAAPAPAIIRFVIWVVASAFRHRRKSVSWFKKFQYDKKRDSPSEARNVLLVVVALIAAVTFQAGVNPPGGVWQDGDHAGRAIYASQKRAYYVFLLSNTLALSACILVITSLTYKFPLHFEIWVATASMMITYASAVFAVTPHESVHFRYLLLAASVPFVIRLLSYLFKKYCRSEKESQIGSQADGEKKDQKDGQAGQQV</sequence>
<evidence type="ECO:0000256" key="7">
    <source>
        <dbReference type="SAM" id="MobiDB-lite"/>
    </source>
</evidence>
<evidence type="ECO:0000256" key="3">
    <source>
        <dbReference type="ARBA" id="ARBA00022737"/>
    </source>
</evidence>
<feature type="transmembrane region" description="Helical" evidence="8">
    <location>
        <begin position="297"/>
        <end position="318"/>
    </location>
</feature>